<dbReference type="Pfam" id="PF13411">
    <property type="entry name" value="MerR_1"/>
    <property type="match status" value="1"/>
</dbReference>
<evidence type="ECO:0000259" key="2">
    <source>
        <dbReference type="PROSITE" id="PS50937"/>
    </source>
</evidence>
<dbReference type="InterPro" id="IPR000551">
    <property type="entry name" value="MerR-type_HTH_dom"/>
</dbReference>
<dbReference type="SMART" id="SM00422">
    <property type="entry name" value="HTH_MERR"/>
    <property type="match status" value="1"/>
</dbReference>
<dbReference type="KEGG" id="cut:CUTER_05285"/>
<reference evidence="4" key="2">
    <citation type="submission" date="2015-05" db="EMBL/GenBank/DDBJ databases">
        <title>Complete genome sequence of Corynebacterium uterequi DSM 45634, isolated from the uterus of a maiden mare.</title>
        <authorList>
            <person name="Ruckert C."/>
            <person name="Albersmeier A."/>
            <person name="Winkler A."/>
            <person name="Tauch A."/>
        </authorList>
    </citation>
    <scope>NUCLEOTIDE SEQUENCE [LARGE SCALE GENOMIC DNA]</scope>
    <source>
        <strain evidence="4">DSM 45634</strain>
    </source>
</reference>
<evidence type="ECO:0000313" key="3">
    <source>
        <dbReference type="EMBL" id="AKK11054.1"/>
    </source>
</evidence>
<dbReference type="PANTHER" id="PTHR30204:SF89">
    <property type="entry name" value="HTH MERR-TYPE DOMAIN-CONTAINING PROTEIN"/>
    <property type="match status" value="1"/>
</dbReference>
<dbReference type="GO" id="GO:0003677">
    <property type="term" value="F:DNA binding"/>
    <property type="evidence" value="ECO:0007669"/>
    <property type="project" value="UniProtKB-KW"/>
</dbReference>
<protein>
    <submittedName>
        <fullName evidence="3">MerR family regulatory protein</fullName>
    </submittedName>
</protein>
<dbReference type="AlphaFoldDB" id="A0A0G3HCL2"/>
<dbReference type="OrthoDB" id="3191171at2"/>
<feature type="domain" description="HTH merR-type" evidence="2">
    <location>
        <begin position="1"/>
        <end position="74"/>
    </location>
</feature>
<dbReference type="InterPro" id="IPR047057">
    <property type="entry name" value="MerR_fam"/>
</dbReference>
<keyword evidence="1" id="KW-0238">DNA-binding</keyword>
<dbReference type="SUPFAM" id="SSF46955">
    <property type="entry name" value="Putative DNA-binding domain"/>
    <property type="match status" value="1"/>
</dbReference>
<dbReference type="CDD" id="cd00592">
    <property type="entry name" value="HTH_MerR-like"/>
    <property type="match status" value="1"/>
</dbReference>
<organism evidence="3 4">
    <name type="scientific">Corynebacterium uterequi</name>
    <dbReference type="NCBI Taxonomy" id="1072256"/>
    <lineage>
        <taxon>Bacteria</taxon>
        <taxon>Bacillati</taxon>
        <taxon>Actinomycetota</taxon>
        <taxon>Actinomycetes</taxon>
        <taxon>Mycobacteriales</taxon>
        <taxon>Corynebacteriaceae</taxon>
        <taxon>Corynebacterium</taxon>
    </lineage>
</organism>
<proteinExistence type="predicted"/>
<dbReference type="PANTHER" id="PTHR30204">
    <property type="entry name" value="REDOX-CYCLING DRUG-SENSING TRANSCRIPTIONAL ACTIVATOR SOXR"/>
    <property type="match status" value="1"/>
</dbReference>
<gene>
    <name evidence="3" type="ORF">CUTER_05285</name>
</gene>
<dbReference type="PROSITE" id="PS50937">
    <property type="entry name" value="HTH_MERR_2"/>
    <property type="match status" value="1"/>
</dbReference>
<name>A0A0G3HCL2_9CORY</name>
<sequence length="224" mass="24303">MSIGKALERLTPEFPDITVSKIRYLETEGLITPQRTASGYRRYTDGDVERLRYILIEQRDNYLPLKVIREHLEAMENGELAVLSVVPEPSAVATPALPPTSAARLTMGDIADRIGRDIDEVAELVDAHLLVPDDAGLFTADDVAVASASLTLTDQGFAMSNLKRLLTASQRQADMIAQVAAPAGTSGTYTSRAQALETSRQLSTQVVALHAALLAQAIRAEFER</sequence>
<dbReference type="InterPro" id="IPR009061">
    <property type="entry name" value="DNA-bd_dom_put_sf"/>
</dbReference>
<dbReference type="GO" id="GO:0003700">
    <property type="term" value="F:DNA-binding transcription factor activity"/>
    <property type="evidence" value="ECO:0007669"/>
    <property type="project" value="InterPro"/>
</dbReference>
<dbReference type="Proteomes" id="UP000035548">
    <property type="component" value="Chromosome"/>
</dbReference>
<dbReference type="PATRIC" id="fig|1072256.5.peg.1044"/>
<dbReference type="EMBL" id="CP011546">
    <property type="protein sequence ID" value="AKK11054.1"/>
    <property type="molecule type" value="Genomic_DNA"/>
</dbReference>
<accession>A0A0G3HCL2</accession>
<evidence type="ECO:0000313" key="4">
    <source>
        <dbReference type="Proteomes" id="UP000035548"/>
    </source>
</evidence>
<dbReference type="STRING" id="1072256.CUTER_05285"/>
<reference evidence="3 4" key="1">
    <citation type="journal article" date="2015" name="Genome Announc.">
        <title>Virulence Factor Genes Detected in the Complete Genome Sequence of Corynebacterium uterequi DSM 45634, Isolated from the Uterus of a Maiden Mare.</title>
        <authorList>
            <person name="Ruckert C."/>
            <person name="Kriete M."/>
            <person name="Jaenicke S."/>
            <person name="Winkler A."/>
            <person name="Tauch A."/>
        </authorList>
    </citation>
    <scope>NUCLEOTIDE SEQUENCE [LARGE SCALE GENOMIC DNA]</scope>
    <source>
        <strain evidence="3 4">DSM 45634</strain>
    </source>
</reference>
<dbReference type="Gene3D" id="1.10.1660.10">
    <property type="match status" value="1"/>
</dbReference>
<keyword evidence="4" id="KW-1185">Reference proteome</keyword>
<evidence type="ECO:0000256" key="1">
    <source>
        <dbReference type="ARBA" id="ARBA00023125"/>
    </source>
</evidence>